<evidence type="ECO:0000313" key="1">
    <source>
        <dbReference type="EMBL" id="PJA41110.1"/>
    </source>
</evidence>
<dbReference type="Gene3D" id="3.40.630.30">
    <property type="match status" value="1"/>
</dbReference>
<accession>A0A2M7X4Q0</accession>
<dbReference type="AlphaFoldDB" id="A0A2M7X4Q0"/>
<dbReference type="SUPFAM" id="SSF55729">
    <property type="entry name" value="Acyl-CoA N-acyltransferases (Nat)"/>
    <property type="match status" value="1"/>
</dbReference>
<dbReference type="Pfam" id="PF13444">
    <property type="entry name" value="Acetyltransf_5"/>
    <property type="match status" value="1"/>
</dbReference>
<reference evidence="2" key="1">
    <citation type="submission" date="2017-09" db="EMBL/GenBank/DDBJ databases">
        <title>Depth-based differentiation of microbial function through sediment-hosted aquifers and enrichment of novel symbionts in the deep terrestrial subsurface.</title>
        <authorList>
            <person name="Probst A.J."/>
            <person name="Ladd B."/>
            <person name="Jarett J.K."/>
            <person name="Geller-Mcgrath D.E."/>
            <person name="Sieber C.M.K."/>
            <person name="Emerson J.B."/>
            <person name="Anantharaman K."/>
            <person name="Thomas B.C."/>
            <person name="Malmstrom R."/>
            <person name="Stieglmeier M."/>
            <person name="Klingl A."/>
            <person name="Woyke T."/>
            <person name="Ryan C.M."/>
            <person name="Banfield J.F."/>
        </authorList>
    </citation>
    <scope>NUCLEOTIDE SEQUENCE [LARGE SCALE GENOMIC DNA]</scope>
</reference>
<evidence type="ECO:0008006" key="3">
    <source>
        <dbReference type="Google" id="ProtNLM"/>
    </source>
</evidence>
<organism evidence="1 2">
    <name type="scientific">candidate division WWE3 bacterium CG_4_9_14_3_um_filter_39_7</name>
    <dbReference type="NCBI Taxonomy" id="1975080"/>
    <lineage>
        <taxon>Bacteria</taxon>
        <taxon>Katanobacteria</taxon>
    </lineage>
</organism>
<sequence>MLKVKILIFRIACRLLGYQYRTATTKEEVEKVYRLRDLVYREFSYEEGKTKDEFDEYSDYVFIEKNNEVVGAVRIIKNSFLGLPIEKFFNVKLNEGEYLRNVCEVSRLTIKSQYRGGLRLVGIGILIGI</sequence>
<dbReference type="Proteomes" id="UP000231195">
    <property type="component" value="Unassembled WGS sequence"/>
</dbReference>
<protein>
    <recommendedName>
        <fullName evidence="3">N-acetyltransferase domain-containing protein</fullName>
    </recommendedName>
</protein>
<gene>
    <name evidence="1" type="ORF">CO179_00605</name>
</gene>
<feature type="non-terminal residue" evidence="1">
    <location>
        <position position="129"/>
    </location>
</feature>
<comment type="caution">
    <text evidence="1">The sequence shown here is derived from an EMBL/GenBank/DDBJ whole genome shotgun (WGS) entry which is preliminary data.</text>
</comment>
<proteinExistence type="predicted"/>
<name>A0A2M7X4Q0_UNCKA</name>
<evidence type="ECO:0000313" key="2">
    <source>
        <dbReference type="Proteomes" id="UP000231195"/>
    </source>
</evidence>
<dbReference type="EMBL" id="PFWZ01000030">
    <property type="protein sequence ID" value="PJA41110.1"/>
    <property type="molecule type" value="Genomic_DNA"/>
</dbReference>
<dbReference type="InterPro" id="IPR016181">
    <property type="entry name" value="Acyl_CoA_acyltransferase"/>
</dbReference>